<comment type="caution">
    <text evidence="2">The sequence shown here is derived from an EMBL/GenBank/DDBJ whole genome shotgun (WGS) entry which is preliminary data.</text>
</comment>
<dbReference type="CDD" id="cd00087">
    <property type="entry name" value="FReD"/>
    <property type="match status" value="1"/>
</dbReference>
<accession>A0A8B6DJ65</accession>
<sequence length="341" mass="38016">MADVCHKHDMNCQHPNLNQHGHLQVGHCRTTNIFHKKLGISFLDCLKECMVTSICKGINYRSHWPLCDIVGLSEDFTPETDCVYTDISEWSKSIAGKCRDHTCHGVEKCVFDGKRQKCVTAYGPIPKDCSDHIGKKSGVYTIYPNQHTRMSVFCDMDYEDGGWTIVQRRFDGSESFDRDWDAYKSGFGKPSGEYWIGNDNLHAILSERKFKVRFILVDVDGNSVYAEYSNFYIGNEESNYALNISDYSGTAGDGAIDFTGTSLNGMMFSTKDRDNDLKEGSCAIQKCSGWWHRECTYGNINATAAREVTTAESVVTTDAAVTTAAASRVIVVDPPPTGGYI</sequence>
<keyword evidence="3" id="KW-1185">Reference proteome</keyword>
<dbReference type="InterPro" id="IPR002181">
    <property type="entry name" value="Fibrinogen_a/b/g_C_dom"/>
</dbReference>
<dbReference type="NCBIfam" id="NF040941">
    <property type="entry name" value="GGGWT_bact"/>
    <property type="match status" value="1"/>
</dbReference>
<feature type="domain" description="Fibrinogen C-terminal" evidence="1">
    <location>
        <begin position="120"/>
        <end position="301"/>
    </location>
</feature>
<dbReference type="EMBL" id="UYJE01003425">
    <property type="protein sequence ID" value="VDI19240.1"/>
    <property type="molecule type" value="Genomic_DNA"/>
</dbReference>
<dbReference type="InterPro" id="IPR050373">
    <property type="entry name" value="Fibrinogen_C-term_domain"/>
</dbReference>
<evidence type="ECO:0000313" key="2">
    <source>
        <dbReference type="EMBL" id="VDI19240.1"/>
    </source>
</evidence>
<dbReference type="PANTHER" id="PTHR19143">
    <property type="entry name" value="FIBRINOGEN/TENASCIN/ANGIOPOEITIN"/>
    <property type="match status" value="1"/>
</dbReference>
<organism evidence="2 3">
    <name type="scientific">Mytilus galloprovincialis</name>
    <name type="common">Mediterranean mussel</name>
    <dbReference type="NCBI Taxonomy" id="29158"/>
    <lineage>
        <taxon>Eukaryota</taxon>
        <taxon>Metazoa</taxon>
        <taxon>Spiralia</taxon>
        <taxon>Lophotrochozoa</taxon>
        <taxon>Mollusca</taxon>
        <taxon>Bivalvia</taxon>
        <taxon>Autobranchia</taxon>
        <taxon>Pteriomorphia</taxon>
        <taxon>Mytilida</taxon>
        <taxon>Mytiloidea</taxon>
        <taxon>Mytilidae</taxon>
        <taxon>Mytilinae</taxon>
        <taxon>Mytilus</taxon>
    </lineage>
</organism>
<reference evidence="2" key="1">
    <citation type="submission" date="2018-11" db="EMBL/GenBank/DDBJ databases">
        <authorList>
            <person name="Alioto T."/>
            <person name="Alioto T."/>
        </authorList>
    </citation>
    <scope>NUCLEOTIDE SEQUENCE</scope>
</reference>
<dbReference type="OrthoDB" id="6055059at2759"/>
<protein>
    <recommendedName>
        <fullName evidence="1">Fibrinogen C-terminal domain-containing protein</fullName>
    </recommendedName>
</protein>
<dbReference type="AlphaFoldDB" id="A0A8B6DJ65"/>
<dbReference type="SUPFAM" id="SSF56496">
    <property type="entry name" value="Fibrinogen C-terminal domain-like"/>
    <property type="match status" value="1"/>
</dbReference>
<evidence type="ECO:0000259" key="1">
    <source>
        <dbReference type="PROSITE" id="PS51406"/>
    </source>
</evidence>
<dbReference type="GO" id="GO:0005615">
    <property type="term" value="C:extracellular space"/>
    <property type="evidence" value="ECO:0007669"/>
    <property type="project" value="TreeGrafter"/>
</dbReference>
<evidence type="ECO:0000313" key="3">
    <source>
        <dbReference type="Proteomes" id="UP000596742"/>
    </source>
</evidence>
<gene>
    <name evidence="2" type="ORF">MGAL_10B028579</name>
</gene>
<name>A0A8B6DJ65_MYTGA</name>
<dbReference type="PANTHER" id="PTHR19143:SF327">
    <property type="entry name" value="FI21813P1-RELATED"/>
    <property type="match status" value="1"/>
</dbReference>
<dbReference type="InterPro" id="IPR014716">
    <property type="entry name" value="Fibrinogen_a/b/g_C_1"/>
</dbReference>
<dbReference type="Gene3D" id="3.90.215.10">
    <property type="entry name" value="Gamma Fibrinogen, chain A, domain 1"/>
    <property type="match status" value="1"/>
</dbReference>
<dbReference type="Proteomes" id="UP000596742">
    <property type="component" value="Unassembled WGS sequence"/>
</dbReference>
<dbReference type="SMART" id="SM00186">
    <property type="entry name" value="FBG"/>
    <property type="match status" value="1"/>
</dbReference>
<proteinExistence type="predicted"/>
<dbReference type="PROSITE" id="PS51406">
    <property type="entry name" value="FIBRINOGEN_C_2"/>
    <property type="match status" value="1"/>
</dbReference>
<dbReference type="Gene3D" id="4.10.530.10">
    <property type="entry name" value="Gamma-fibrinogen Carboxyl Terminal Fragment, domain 2"/>
    <property type="match status" value="1"/>
</dbReference>
<dbReference type="InterPro" id="IPR036056">
    <property type="entry name" value="Fibrinogen-like_C"/>
</dbReference>
<dbReference type="Pfam" id="PF00147">
    <property type="entry name" value="Fibrinogen_C"/>
    <property type="match status" value="1"/>
</dbReference>